<dbReference type="InterPro" id="IPR017900">
    <property type="entry name" value="4Fe4S_Fe_S_CS"/>
</dbReference>
<keyword evidence="2" id="KW-0408">Iron</keyword>
<keyword evidence="3" id="KW-0411">Iron-sulfur</keyword>
<dbReference type="AlphaFoldDB" id="A0A7V2ZHH2"/>
<evidence type="ECO:0000256" key="1">
    <source>
        <dbReference type="ARBA" id="ARBA00022723"/>
    </source>
</evidence>
<organism evidence="5">
    <name type="scientific">Ignavibacterium album</name>
    <dbReference type="NCBI Taxonomy" id="591197"/>
    <lineage>
        <taxon>Bacteria</taxon>
        <taxon>Pseudomonadati</taxon>
        <taxon>Ignavibacteriota</taxon>
        <taxon>Ignavibacteria</taxon>
        <taxon>Ignavibacteriales</taxon>
        <taxon>Ignavibacteriaceae</taxon>
        <taxon>Ignavibacterium</taxon>
    </lineage>
</organism>
<dbReference type="PROSITE" id="PS00198">
    <property type="entry name" value="4FE4S_FER_1"/>
    <property type="match status" value="2"/>
</dbReference>
<dbReference type="GO" id="GO:0046872">
    <property type="term" value="F:metal ion binding"/>
    <property type="evidence" value="ECO:0007669"/>
    <property type="project" value="UniProtKB-KW"/>
</dbReference>
<comment type="caution">
    <text evidence="5">The sequence shown here is derived from an EMBL/GenBank/DDBJ whole genome shotgun (WGS) entry which is preliminary data.</text>
</comment>
<dbReference type="PROSITE" id="PS51379">
    <property type="entry name" value="4FE4S_FER_2"/>
    <property type="match status" value="2"/>
</dbReference>
<protein>
    <recommendedName>
        <fullName evidence="4">4Fe-4S ferredoxin-type domain-containing protein</fullName>
    </recommendedName>
</protein>
<dbReference type="Gene3D" id="3.30.70.20">
    <property type="match status" value="2"/>
</dbReference>
<name>A0A7V2ZHH2_9BACT</name>
<evidence type="ECO:0000259" key="4">
    <source>
        <dbReference type="PROSITE" id="PS51379"/>
    </source>
</evidence>
<dbReference type="GO" id="GO:0051536">
    <property type="term" value="F:iron-sulfur cluster binding"/>
    <property type="evidence" value="ECO:0007669"/>
    <property type="project" value="UniProtKB-KW"/>
</dbReference>
<dbReference type="RefSeq" id="WP_304146107.1">
    <property type="nucleotide sequence ID" value="NZ_JAOAIE010000069.1"/>
</dbReference>
<gene>
    <name evidence="5" type="ORF">ENS31_00835</name>
</gene>
<dbReference type="InterPro" id="IPR017896">
    <property type="entry name" value="4Fe4S_Fe-S-bd"/>
</dbReference>
<keyword evidence="1" id="KW-0479">Metal-binding</keyword>
<feature type="domain" description="4Fe-4S ferredoxin-type" evidence="4">
    <location>
        <begin position="46"/>
        <end position="74"/>
    </location>
</feature>
<evidence type="ECO:0000313" key="5">
    <source>
        <dbReference type="EMBL" id="HFI90055.1"/>
    </source>
</evidence>
<feature type="domain" description="4Fe-4S ferredoxin-type" evidence="4">
    <location>
        <begin position="16"/>
        <end position="45"/>
    </location>
</feature>
<sequence length="79" mass="8929">MNNSEIKYRQAKTGKLMIEILPDRCDFCGCCVGVCPEDAIELKEAEIFIIDPRCTNCAKCVWSCPIEVIKFNKEGVVVR</sequence>
<dbReference type="EMBL" id="DSUJ01000002">
    <property type="protein sequence ID" value="HFI90055.1"/>
    <property type="molecule type" value="Genomic_DNA"/>
</dbReference>
<proteinExistence type="predicted"/>
<reference evidence="5" key="1">
    <citation type="journal article" date="2020" name="mSystems">
        <title>Genome- and Community-Level Interaction Insights into Carbon Utilization and Element Cycling Functions of Hydrothermarchaeota in Hydrothermal Sediment.</title>
        <authorList>
            <person name="Zhou Z."/>
            <person name="Liu Y."/>
            <person name="Xu W."/>
            <person name="Pan J."/>
            <person name="Luo Z.H."/>
            <person name="Li M."/>
        </authorList>
    </citation>
    <scope>NUCLEOTIDE SEQUENCE [LARGE SCALE GENOMIC DNA]</scope>
    <source>
        <strain evidence="5">SpSt-479</strain>
    </source>
</reference>
<dbReference type="SUPFAM" id="SSF54862">
    <property type="entry name" value="4Fe-4S ferredoxins"/>
    <property type="match status" value="1"/>
</dbReference>
<evidence type="ECO:0000256" key="2">
    <source>
        <dbReference type="ARBA" id="ARBA00023004"/>
    </source>
</evidence>
<evidence type="ECO:0000256" key="3">
    <source>
        <dbReference type="ARBA" id="ARBA00023014"/>
    </source>
</evidence>
<dbReference type="Pfam" id="PF13237">
    <property type="entry name" value="Fer4_10"/>
    <property type="match status" value="1"/>
</dbReference>
<accession>A0A7V2ZHH2</accession>